<feature type="repeat" description="TPR" evidence="5">
    <location>
        <begin position="929"/>
        <end position="962"/>
    </location>
</feature>
<dbReference type="PROSITE" id="PS50005">
    <property type="entry name" value="TPR"/>
    <property type="match status" value="1"/>
</dbReference>
<feature type="compositionally biased region" description="Basic residues" evidence="6">
    <location>
        <begin position="1672"/>
        <end position="1686"/>
    </location>
</feature>
<comment type="subcellular location">
    <subcellularLocation>
        <location evidence="1">Cytoplasmic vesicle membrane</location>
    </subcellularLocation>
</comment>
<dbReference type="Gene3D" id="1.25.40.10">
    <property type="entry name" value="Tetratricopeptide repeat domain"/>
    <property type="match status" value="2"/>
</dbReference>
<feature type="region of interest" description="Disordered" evidence="6">
    <location>
        <begin position="2230"/>
        <end position="2377"/>
    </location>
</feature>
<evidence type="ECO:0000256" key="3">
    <source>
        <dbReference type="ARBA" id="ARBA00023329"/>
    </source>
</evidence>
<dbReference type="SMART" id="SM00028">
    <property type="entry name" value="TPR"/>
    <property type="match status" value="5"/>
</dbReference>
<dbReference type="InterPro" id="IPR019734">
    <property type="entry name" value="TPR_rpt"/>
</dbReference>
<evidence type="ECO:0000256" key="2">
    <source>
        <dbReference type="ARBA" id="ARBA00022490"/>
    </source>
</evidence>
<keyword evidence="2" id="KW-0963">Cytoplasm</keyword>
<evidence type="ECO:0000259" key="8">
    <source>
        <dbReference type="PROSITE" id="PS51823"/>
    </source>
</evidence>
<keyword evidence="3" id="KW-0968">Cytoplasmic vesicle</keyword>
<proteinExistence type="predicted"/>
<dbReference type="Pfam" id="PF13374">
    <property type="entry name" value="TPR_10"/>
    <property type="match status" value="2"/>
</dbReference>
<dbReference type="Pfam" id="PF12807">
    <property type="entry name" value="eIF3_p135"/>
    <property type="match status" value="1"/>
</dbReference>
<dbReference type="Pfam" id="PF13424">
    <property type="entry name" value="TPR_12"/>
    <property type="match status" value="2"/>
</dbReference>
<dbReference type="GO" id="GO:0048312">
    <property type="term" value="P:intracellular distribution of mitochondria"/>
    <property type="evidence" value="ECO:0007669"/>
    <property type="project" value="TreeGrafter"/>
</dbReference>
<accession>L8H7T9</accession>
<dbReference type="EMBL" id="KB007909">
    <property type="protein sequence ID" value="ELR20798.1"/>
    <property type="molecule type" value="Genomic_DNA"/>
</dbReference>
<feature type="compositionally biased region" description="Pro residues" evidence="6">
    <location>
        <begin position="2022"/>
        <end position="2034"/>
    </location>
</feature>
<gene>
    <name evidence="9" type="ORF">ACA1_055640</name>
</gene>
<organism evidence="9 10">
    <name type="scientific">Acanthamoeba castellanii (strain ATCC 30010 / Neff)</name>
    <dbReference type="NCBI Taxonomy" id="1257118"/>
    <lineage>
        <taxon>Eukaryota</taxon>
        <taxon>Amoebozoa</taxon>
        <taxon>Discosea</taxon>
        <taxon>Longamoebia</taxon>
        <taxon>Centramoebida</taxon>
        <taxon>Acanthamoebidae</taxon>
        <taxon>Acanthamoeba</taxon>
    </lineage>
</organism>
<dbReference type="OrthoDB" id="1667894at2759"/>
<dbReference type="RefSeq" id="XP_004344201.1">
    <property type="nucleotide sequence ID" value="XM_004344151.1"/>
</dbReference>
<dbReference type="SUPFAM" id="SSF48452">
    <property type="entry name" value="TPR-like"/>
    <property type="match status" value="3"/>
</dbReference>
<feature type="compositionally biased region" description="Pro residues" evidence="6">
    <location>
        <begin position="1948"/>
        <end position="1963"/>
    </location>
</feature>
<dbReference type="Proteomes" id="UP000011083">
    <property type="component" value="Unassembled WGS sequence"/>
</dbReference>
<feature type="compositionally biased region" description="Polar residues" evidence="6">
    <location>
        <begin position="2192"/>
        <end position="2209"/>
    </location>
</feature>
<dbReference type="InterPro" id="IPR011990">
    <property type="entry name" value="TPR-like_helical_dom_sf"/>
</dbReference>
<feature type="compositionally biased region" description="Low complexity" evidence="6">
    <location>
        <begin position="1800"/>
        <end position="1857"/>
    </location>
</feature>
<feature type="compositionally biased region" description="Low complexity" evidence="6">
    <location>
        <begin position="1978"/>
        <end position="2021"/>
    </location>
</feature>
<feature type="region of interest" description="Disordered" evidence="6">
    <location>
        <begin position="222"/>
        <end position="272"/>
    </location>
</feature>
<dbReference type="InterPro" id="IPR042855">
    <property type="entry name" value="V_SNARE_CC"/>
</dbReference>
<dbReference type="GO" id="GO:0030659">
    <property type="term" value="C:cytoplasmic vesicle membrane"/>
    <property type="evidence" value="ECO:0007669"/>
    <property type="project" value="UniProtKB-SubCell"/>
</dbReference>
<feature type="compositionally biased region" description="Basic and acidic residues" evidence="6">
    <location>
        <begin position="1761"/>
        <end position="1785"/>
    </location>
</feature>
<feature type="region of interest" description="Disordered" evidence="6">
    <location>
        <begin position="1253"/>
        <end position="1289"/>
    </location>
</feature>
<feature type="domain" description="V-SNARE coiled-coil homology" evidence="7">
    <location>
        <begin position="1509"/>
        <end position="1569"/>
    </location>
</feature>
<feature type="compositionally biased region" description="Basic and acidic residues" evidence="6">
    <location>
        <begin position="1740"/>
        <end position="1751"/>
    </location>
</feature>
<dbReference type="VEuPathDB" id="AmoebaDB:ACA1_055640"/>
<reference evidence="9 10" key="1">
    <citation type="journal article" date="2013" name="Genome Biol.">
        <title>Genome of Acanthamoeba castellanii highlights extensive lateral gene transfer and early evolution of tyrosine kinase signaling.</title>
        <authorList>
            <person name="Clarke M."/>
            <person name="Lohan A.J."/>
            <person name="Liu B."/>
            <person name="Lagkouvardos I."/>
            <person name="Roy S."/>
            <person name="Zafar N."/>
            <person name="Bertelli C."/>
            <person name="Schilde C."/>
            <person name="Kianianmomeni A."/>
            <person name="Burglin T.R."/>
            <person name="Frech C."/>
            <person name="Turcotte B."/>
            <person name="Kopec K.O."/>
            <person name="Synnott J.M."/>
            <person name="Choo C."/>
            <person name="Paponov I."/>
            <person name="Finkler A."/>
            <person name="Soon Heng Tan C."/>
            <person name="Hutchins A.P."/>
            <person name="Weinmeier T."/>
            <person name="Rattei T."/>
            <person name="Chu J.S."/>
            <person name="Gimenez G."/>
            <person name="Irimia M."/>
            <person name="Rigden D.J."/>
            <person name="Fitzpatrick D.A."/>
            <person name="Lorenzo-Morales J."/>
            <person name="Bateman A."/>
            <person name="Chiu C.H."/>
            <person name="Tang P."/>
            <person name="Hegemann P."/>
            <person name="Fromm H."/>
            <person name="Raoult D."/>
            <person name="Greub G."/>
            <person name="Miranda-Saavedra D."/>
            <person name="Chen N."/>
            <person name="Nash P."/>
            <person name="Ginger M.L."/>
            <person name="Horn M."/>
            <person name="Schaap P."/>
            <person name="Caler L."/>
            <person name="Loftus B."/>
        </authorList>
    </citation>
    <scope>NUCLEOTIDE SEQUENCE [LARGE SCALE GENOMIC DNA]</scope>
    <source>
        <strain evidence="9 10">Neff</strain>
    </source>
</reference>
<dbReference type="PROSITE" id="PS50892">
    <property type="entry name" value="V_SNARE"/>
    <property type="match status" value="1"/>
</dbReference>
<protein>
    <submittedName>
        <fullName evidence="9">Tetratricopeptide repeat-containing protein</fullName>
    </submittedName>
</protein>
<dbReference type="PANTHER" id="PTHR12601">
    <property type="entry name" value="EUKARYOTIC TRANSLATION INITIATION FACTOR 3 SUBUNIT EIF-3"/>
    <property type="match status" value="1"/>
</dbReference>
<evidence type="ECO:0000259" key="7">
    <source>
        <dbReference type="PROSITE" id="PS50892"/>
    </source>
</evidence>
<dbReference type="GeneID" id="14921668"/>
<feature type="compositionally biased region" description="Acidic residues" evidence="6">
    <location>
        <begin position="1692"/>
        <end position="1727"/>
    </location>
</feature>
<dbReference type="PANTHER" id="PTHR12601:SF15">
    <property type="entry name" value="CLU DOMAIN-CONTAINING PROTEIN"/>
    <property type="match status" value="1"/>
</dbReference>
<feature type="compositionally biased region" description="Low complexity" evidence="6">
    <location>
        <begin position="1899"/>
        <end position="1920"/>
    </location>
</feature>
<feature type="compositionally biased region" description="Low complexity" evidence="6">
    <location>
        <begin position="1871"/>
        <end position="1891"/>
    </location>
</feature>
<dbReference type="InterPro" id="IPR025697">
    <property type="entry name" value="CLU_dom"/>
</dbReference>
<evidence type="ECO:0000313" key="10">
    <source>
        <dbReference type="Proteomes" id="UP000011083"/>
    </source>
</evidence>
<dbReference type="KEGG" id="acan:ACA1_055640"/>
<keyword evidence="4" id="KW-0175">Coiled coil</keyword>
<dbReference type="InterPro" id="IPR033646">
    <property type="entry name" value="CLU-central"/>
</dbReference>
<dbReference type="OMA" id="IRECHKE"/>
<feature type="compositionally biased region" description="Acidic residues" evidence="6">
    <location>
        <begin position="244"/>
        <end position="260"/>
    </location>
</feature>
<evidence type="ECO:0000313" key="9">
    <source>
        <dbReference type="EMBL" id="ELR20798.1"/>
    </source>
</evidence>
<feature type="domain" description="Clu" evidence="8">
    <location>
        <begin position="256"/>
        <end position="514"/>
    </location>
</feature>
<feature type="region of interest" description="Disordered" evidence="6">
    <location>
        <begin position="1654"/>
        <end position="2216"/>
    </location>
</feature>
<dbReference type="InterPro" id="IPR027523">
    <property type="entry name" value="CLU_prot"/>
</dbReference>
<dbReference type="Pfam" id="PF13236">
    <property type="entry name" value="CLU"/>
    <property type="match status" value="1"/>
</dbReference>
<keyword evidence="5" id="KW-0802">TPR repeat</keyword>
<evidence type="ECO:0000256" key="5">
    <source>
        <dbReference type="PROSITE-ProRule" id="PRU00339"/>
    </source>
</evidence>
<feature type="compositionally biased region" description="Polar residues" evidence="6">
    <location>
        <begin position="2274"/>
        <end position="2283"/>
    </location>
</feature>
<evidence type="ECO:0000256" key="4">
    <source>
        <dbReference type="PROSITE-ProRule" id="PRU00290"/>
    </source>
</evidence>
<keyword evidence="10" id="KW-1185">Reference proteome</keyword>
<feature type="compositionally biased region" description="Acidic residues" evidence="6">
    <location>
        <begin position="2257"/>
        <end position="2270"/>
    </location>
</feature>
<feature type="compositionally biased region" description="Basic and acidic residues" evidence="6">
    <location>
        <begin position="2361"/>
        <end position="2376"/>
    </location>
</feature>
<feature type="region of interest" description="Disordered" evidence="6">
    <location>
        <begin position="1196"/>
        <end position="1218"/>
    </location>
</feature>
<dbReference type="STRING" id="1257118.L8H7T9"/>
<evidence type="ECO:0000256" key="1">
    <source>
        <dbReference type="ARBA" id="ARBA00004156"/>
    </source>
</evidence>
<feature type="compositionally biased region" description="Basic and acidic residues" evidence="6">
    <location>
        <begin position="1655"/>
        <end position="1671"/>
    </location>
</feature>
<dbReference type="GO" id="GO:0003729">
    <property type="term" value="F:mRNA binding"/>
    <property type="evidence" value="ECO:0007669"/>
    <property type="project" value="TreeGrafter"/>
</dbReference>
<dbReference type="PROSITE" id="PS51823">
    <property type="entry name" value="CLU"/>
    <property type="match status" value="1"/>
</dbReference>
<feature type="compositionally biased region" description="Acidic residues" evidence="6">
    <location>
        <begin position="2330"/>
        <end position="2360"/>
    </location>
</feature>
<evidence type="ECO:0000256" key="6">
    <source>
        <dbReference type="SAM" id="MobiDB-lite"/>
    </source>
</evidence>
<dbReference type="SUPFAM" id="SSF58038">
    <property type="entry name" value="SNARE fusion complex"/>
    <property type="match status" value="1"/>
</dbReference>
<sequence>MTDYYAYVDGAITNEGMPASMYAMEGGAKDAGSVYADADYAVDAYGPRFNDLQEKMLKMKITNNAAGYYSGSQAGDTTNVEASSSFYYMANDDEGNINQKDGKAEMKHYYATKDGYAASSPYDSATFEGGGDAGDIYTYAEGKADVKAAAVASSSSATAMKRVMKASDDSMYVVVGNGGGGGGAGSHASEGDYYEIVGKYAPTRERDERVATNKAAAAKKLETKAKAELSDEDDADSDSGAGSDDGESDEGDDFMDEDHEDGSRGAPTQAGMGRVGGEFWAKYYWNEKFQTVLERPTTTPEEAKQRSSDIHGLARFLTVSHRFVDEAVPVVKQIVSEILLPDEDKAIKPVNVGGVAGGDKYMTKQLFIKFAKDDTTYHLYGGDDFAQKAAGHELKSLNSLISCNVRSLHFPLMALANYLGYRVIVISKLPIGSATLKYGSADGGFTIASDKGFSKKMKQIANVLNLKGHYVKERKTGTLKLMYGPVDIEGHIGLDGRYYCVDTARLFPPVTPNLAVRGCHLFRLLRSEAVKKSPHPLSSDAFTGWGAHNKKKNNCEVIAATKHMLHETIPFLVNGDILRALEKRLAIEGLNKIPEIDIKSLLHEQGVNMRYAGMLAHYASGQLPGVRNLLWAQMIGRAFAAIVHNSMRSLPAPRPREDYYGLAINYLNLLLGCGAQSEAFWNDEVMVALKRRFVFHEQDTESLGPNLRTRVLQLREDAEGTTEESSIEASVQKWNILQVVLSLTAIKLRPDTTERLAQGNDETFASAAFTVKTPLALDELESIGIRWKIMGLLDLAERKGAEGDFKEAENYYKAYYDPVIQEELRIKRAALGNVHPLLAMPLASLAHLYATANKQKKAEQAYLKALTLLKKTLGSDHVEVASILDNLASLYIRYDQVEKAEVALVEALRIKRQGLKKEGAEENDDSDVATTLEALALAYTKQGKLEEAEDVYEQVMRIKEAEYGPRHWEVARTLHHRCLLLLSKGPEFFPTALPLADSLVEMVQEARGAEHSDVGIALDTLGQVYVGLGRHSEAETVFKNSLRIKAAAVGPRHSSVAATLDHLAYALAPNEPLLPAAQLEKAVECAQKAMELFVQIYGENHSHVGLVKNNLGVLYVLGGHLTAARGLFQSSLAILHKSHAASHPLLVSVRANLEQVEAHLVDDAATGPGTIDVRQLKRYFHGQHFYYSPFGDTKREEKMQKAEEAQAQQEQGDKKKPIPPEWQKLFAQANIDVAALSYEKAQALIAALKKKLTDPSPVGGAAKQDTDRSRLTQSALVPHSTGDSDQGRADLLRSQPARMRLAPIKPIAPIAPIAPITCAPADPSAYYASADHDDDDPYGYAGGPPPTPIAPPAQPTGTAYYADSDDFYGADIDGGVPLGDAMHEGYAGAAVDANMAASVYAYAEGAPVSSDDAAAATSQSLSLVMSARRTAAATASGSDDDDEGWADEPFQPMILLEQASLITGGGGGEQQPDDPTAMAAMELEEENAIRHALALEKEPSAEELASRQRLEEVTRNLAGVREIAGQVVEDMVNRADSLANIEARTEELTLQAERFRRGSKELHQRPSLLSRLPSISSVFSRFLGTTRQASESRYHHAQHDEYDMLSGATLQDKAFPEAEFADDDAGSSASTPYSTSSYATNFADDYVAKNEMVLEDEKEKEKEVEEMGEKKEKKRKQTKKKEKKEKKKEEMKDQDEEEQDEEEEAKEEEEASSEGEGEGESESDEDWVPPSKRKGSIAPKVEEKRKRTKTDTKRKKTLKKKVQDKAKDRKMVEKDHATDAKRDKAAPSGGSRGGSRGGMRRAATATAPFARGSSLASSVSATSATATTPSSSSSSSQAFSSSLSSSSSAAAATAAASVKSEKAGHSPRQHTFSTASTAAPTTTSSSFSTSPVGTFGLQPARPAAAAATTPPPMGAAAPRASQVMAARALFEAPPAQSPQFNVAGSPHRGPPAPGGGGLPPRPLPQLHSFGYGAPPPRADGGAAPAAAPSPYALTSAPYPHGPADPALSLQQPQQQTQAYQVPPAPGGAPPPSRPMTPLARRKSSERSLSLPAPAPAPDPASVRSSYAAPPPPPPGAPSAAHYAPPPPPSEDHFEKAKKTEASTWKTRAPVPSKPLSKKSSEPPSPPVKEEKSSGSSWLSSLFEKKPAPPKKPSPVASASKDSMSSHKNKKEAKPSSRSSTSKGKKDRGSMELPQSSVATTSSVGPSSMMKSAAARESELAGLRLNIGGMKKKAASRLNPEQLRQQQQMEVEGVSLDIGDDDNDDDDDVDEVAAQATTTAPSESEPQEKQAYGGDMLIEDWEEKKKTTTTMKKSAPKEQMSSKGKEKMMYEVDEEGEEDDDEEDEDLLNWDLDDEDDDDDEGDKKGGDAAAADKGDSAEDADLLALIGEEKEKELIAFLQQAQTEL</sequence>
<name>L8H7T9_ACACF</name>
<dbReference type="Gene3D" id="1.20.5.110">
    <property type="match status" value="1"/>
</dbReference>
<feature type="compositionally biased region" description="Basic and acidic residues" evidence="6">
    <location>
        <begin position="2089"/>
        <end position="2100"/>
    </location>
</feature>